<dbReference type="AlphaFoldDB" id="A0A0H3P0S2"/>
<dbReference type="EMBL" id="FR729477">
    <property type="protein sequence ID" value="CBY28909.1"/>
    <property type="molecule type" value="Genomic_DNA"/>
</dbReference>
<proteinExistence type="predicted"/>
<dbReference type="KEGG" id="yey:Y11_36211"/>
<gene>
    <name evidence="1" type="ordered locus">Y11_36211</name>
</gene>
<protein>
    <submittedName>
        <fullName evidence="1">Uncharacterized protein</fullName>
    </submittedName>
</protein>
<evidence type="ECO:0000313" key="2">
    <source>
        <dbReference type="Proteomes" id="UP000008084"/>
    </source>
</evidence>
<dbReference type="HOGENOM" id="CLU_3279028_0_0_6"/>
<accession>A0A0H3P0S2</accession>
<organism evidence="1 2">
    <name type="scientific">Yersinia enterocolitica subsp. palearctica serotype O:3 (strain DSM 13030 / CIP 106945 / Y11)</name>
    <dbReference type="NCBI Taxonomy" id="930944"/>
    <lineage>
        <taxon>Bacteria</taxon>
        <taxon>Pseudomonadati</taxon>
        <taxon>Pseudomonadota</taxon>
        <taxon>Gammaproteobacteria</taxon>
        <taxon>Enterobacterales</taxon>
        <taxon>Yersiniaceae</taxon>
        <taxon>Yersinia</taxon>
    </lineage>
</organism>
<dbReference type="Proteomes" id="UP000008084">
    <property type="component" value="Chromosome"/>
</dbReference>
<name>A0A0H3P0S2_YERE1</name>
<sequence>MSLPLHTFLHFGTYCEIGIHKSGLSMVQAGVFADRHITNSD</sequence>
<reference evidence="1 2" key="1">
    <citation type="journal article" date="2011" name="J. Bacteriol.">
        <title>Complete genome sequence of Yersinia enterocolitica subsp. palearctica serogroup O:3.</title>
        <authorList>
            <person name="Batzilla J."/>
            <person name="Hoper D."/>
            <person name="Antonenka U."/>
            <person name="Heesemann J."/>
            <person name="Rakin A."/>
        </authorList>
    </citation>
    <scope>NUCLEOTIDE SEQUENCE [LARGE SCALE GENOMIC DNA]</scope>
    <source>
        <strain evidence="2">DSM 13030 / CIP 106945 / Y11</strain>
    </source>
</reference>
<evidence type="ECO:0000313" key="1">
    <source>
        <dbReference type="EMBL" id="CBY28909.1"/>
    </source>
</evidence>